<keyword evidence="1" id="KW-0732">Signal</keyword>
<comment type="caution">
    <text evidence="2">The sequence shown here is derived from an EMBL/GenBank/DDBJ whole genome shotgun (WGS) entry which is preliminary data.</text>
</comment>
<sequence length="80" mass="9165">MNFKLSVWIAFVFITCFMSVNGKNWCGVRHCNSFCGKNLGKELTKDMNNGKIPYSDGDILVYDVNNNDKWLPSNLELKLN</sequence>
<reference evidence="2 3" key="1">
    <citation type="submission" date="2016-08" db="EMBL/GenBank/DDBJ databases">
        <title>A Parts List for Fungal Cellulosomes Revealed by Comparative Genomics.</title>
        <authorList>
            <consortium name="DOE Joint Genome Institute"/>
            <person name="Haitjema C.H."/>
            <person name="Gilmore S.P."/>
            <person name="Henske J.K."/>
            <person name="Solomon K.V."/>
            <person name="De Groot R."/>
            <person name="Kuo A."/>
            <person name="Mondo S.J."/>
            <person name="Salamov A.A."/>
            <person name="Labutti K."/>
            <person name="Zhao Z."/>
            <person name="Chiniquy J."/>
            <person name="Barry K."/>
            <person name="Brewer H.M."/>
            <person name="Purvine S.O."/>
            <person name="Wright A.T."/>
            <person name="Boxma B."/>
            <person name="Van Alen T."/>
            <person name="Hackstein J.H."/>
            <person name="Baker S.E."/>
            <person name="Grigoriev I.V."/>
            <person name="O'Malley M.A."/>
        </authorList>
    </citation>
    <scope>NUCLEOTIDE SEQUENCE [LARGE SCALE GENOMIC DNA]</scope>
    <source>
        <strain evidence="2 3">S4</strain>
    </source>
</reference>
<evidence type="ECO:0000313" key="2">
    <source>
        <dbReference type="EMBL" id="ORX85616.1"/>
    </source>
</evidence>
<dbReference type="Proteomes" id="UP000193944">
    <property type="component" value="Unassembled WGS sequence"/>
</dbReference>
<accession>A0A1Y1XJL2</accession>
<dbReference type="AlphaFoldDB" id="A0A1Y1XJL2"/>
<protein>
    <submittedName>
        <fullName evidence="2">Uncharacterized protein</fullName>
    </submittedName>
</protein>
<organism evidence="2 3">
    <name type="scientific">Anaeromyces robustus</name>
    <dbReference type="NCBI Taxonomy" id="1754192"/>
    <lineage>
        <taxon>Eukaryota</taxon>
        <taxon>Fungi</taxon>
        <taxon>Fungi incertae sedis</taxon>
        <taxon>Chytridiomycota</taxon>
        <taxon>Chytridiomycota incertae sedis</taxon>
        <taxon>Neocallimastigomycetes</taxon>
        <taxon>Neocallimastigales</taxon>
        <taxon>Neocallimastigaceae</taxon>
        <taxon>Anaeromyces</taxon>
    </lineage>
</organism>
<name>A0A1Y1XJL2_9FUNG</name>
<feature type="chain" id="PRO_5012192210" evidence="1">
    <location>
        <begin position="23"/>
        <end position="80"/>
    </location>
</feature>
<evidence type="ECO:0000313" key="3">
    <source>
        <dbReference type="Proteomes" id="UP000193944"/>
    </source>
</evidence>
<gene>
    <name evidence="2" type="ORF">BCR32DRAFT_276171</name>
</gene>
<proteinExistence type="predicted"/>
<feature type="signal peptide" evidence="1">
    <location>
        <begin position="1"/>
        <end position="22"/>
    </location>
</feature>
<evidence type="ECO:0000256" key="1">
    <source>
        <dbReference type="SAM" id="SignalP"/>
    </source>
</evidence>
<dbReference type="EMBL" id="MCFG01000033">
    <property type="protein sequence ID" value="ORX85616.1"/>
    <property type="molecule type" value="Genomic_DNA"/>
</dbReference>
<keyword evidence="3" id="KW-1185">Reference proteome</keyword>
<reference evidence="2 3" key="2">
    <citation type="submission" date="2016-08" db="EMBL/GenBank/DDBJ databases">
        <title>Pervasive Adenine N6-methylation of Active Genes in Fungi.</title>
        <authorList>
            <consortium name="DOE Joint Genome Institute"/>
            <person name="Mondo S.J."/>
            <person name="Dannebaum R.O."/>
            <person name="Kuo R.C."/>
            <person name="Labutti K."/>
            <person name="Haridas S."/>
            <person name="Kuo A."/>
            <person name="Salamov A."/>
            <person name="Ahrendt S.R."/>
            <person name="Lipzen A."/>
            <person name="Sullivan W."/>
            <person name="Andreopoulos W.B."/>
            <person name="Clum A."/>
            <person name="Lindquist E."/>
            <person name="Daum C."/>
            <person name="Ramamoorthy G.K."/>
            <person name="Gryganskyi A."/>
            <person name="Culley D."/>
            <person name="Magnuson J.K."/>
            <person name="James T.Y."/>
            <person name="O'Malley M.A."/>
            <person name="Stajich J.E."/>
            <person name="Spatafora J.W."/>
            <person name="Visel A."/>
            <person name="Grigoriev I.V."/>
        </authorList>
    </citation>
    <scope>NUCLEOTIDE SEQUENCE [LARGE SCALE GENOMIC DNA]</scope>
    <source>
        <strain evidence="2 3">S4</strain>
    </source>
</reference>